<dbReference type="HOGENOM" id="CLU_3286559_0_0_5"/>
<keyword evidence="2" id="KW-1185">Reference proteome</keyword>
<gene>
    <name evidence="1" type="ORF">A1OE_1065</name>
</gene>
<name>K7Z5B7_9PROT</name>
<evidence type="ECO:0000313" key="1">
    <source>
        <dbReference type="EMBL" id="AFX99243.1"/>
    </source>
</evidence>
<evidence type="ECO:0000313" key="2">
    <source>
        <dbReference type="Proteomes" id="UP000010077"/>
    </source>
</evidence>
<reference evidence="1 2" key="1">
    <citation type="journal article" date="2012" name="Proc. Natl. Acad. Sci. U.S.A.">
        <title>Genome streamlining and chemical defense in a coral reef symbiosis.</title>
        <authorList>
            <person name="Kwan J.C."/>
            <person name="Donia M.S."/>
            <person name="Han A.W."/>
            <person name="Hirose E."/>
            <person name="Haygood M.G."/>
            <person name="Schmidt E.W."/>
        </authorList>
    </citation>
    <scope>NUCLEOTIDE SEQUENCE [LARGE SCALE GENOMIC DNA]</scope>
    <source>
        <strain evidence="1 2">L2</strain>
    </source>
</reference>
<proteinExistence type="predicted"/>
<accession>K7Z5B7</accession>
<dbReference type="RefSeq" id="WP_015088741.1">
    <property type="nucleotide sequence ID" value="NC_019566.1"/>
</dbReference>
<sequence length="40" mass="4453">MSQHTANNLVNNHDLAVVINAQTRTWASVRLPSKSMAFTK</sequence>
<protein>
    <submittedName>
        <fullName evidence="1">Uncharacterized protein</fullName>
    </submittedName>
</protein>
<organism evidence="1 2">
    <name type="scientific">Candidatus Endolissoclinum faulkneri L2</name>
    <dbReference type="NCBI Taxonomy" id="1193729"/>
    <lineage>
        <taxon>Bacteria</taxon>
        <taxon>Pseudomonadati</taxon>
        <taxon>Pseudomonadota</taxon>
        <taxon>Alphaproteobacteria</taxon>
        <taxon>Rhodospirillales</taxon>
        <taxon>Rhodospirillaceae</taxon>
        <taxon>Candidatus Endolissoclinum</taxon>
    </lineage>
</organism>
<dbReference type="AlphaFoldDB" id="K7Z5B7"/>
<dbReference type="Proteomes" id="UP000010077">
    <property type="component" value="Chromosome"/>
</dbReference>
<dbReference type="KEGG" id="thal:A1OE_1065"/>
<dbReference type="EMBL" id="CP003539">
    <property type="protein sequence ID" value="AFX99243.1"/>
    <property type="molecule type" value="Genomic_DNA"/>
</dbReference>